<dbReference type="AlphaFoldDB" id="A0AAF3F1S2"/>
<keyword evidence="1" id="KW-1185">Reference proteome</keyword>
<evidence type="ECO:0000313" key="2">
    <source>
        <dbReference type="WBParaSite" id="MBELARI_LOCUS20446"/>
    </source>
</evidence>
<sequence length="182" mass="20412">MKRKFEADTSSIETQNVSLEKINDGDAAEVRRLRKLANNRTLAKSLADNDKYFPALMGLFNRLIDDNLSQKPLLNDVLSTLANCCFVSITACLEISRPHHKISTNSIRLLENNGSTIEMKTCVLRLLGNLCVHKESALTIVNNPRLLDCVMQKICDKEELVATAAFRVIKLCVKSSFMKVNQ</sequence>
<proteinExistence type="predicted"/>
<dbReference type="Proteomes" id="UP000887575">
    <property type="component" value="Unassembled WGS sequence"/>
</dbReference>
<name>A0AAF3F1S2_9BILA</name>
<evidence type="ECO:0000313" key="1">
    <source>
        <dbReference type="Proteomes" id="UP000887575"/>
    </source>
</evidence>
<organism evidence="1 2">
    <name type="scientific">Mesorhabditis belari</name>
    <dbReference type="NCBI Taxonomy" id="2138241"/>
    <lineage>
        <taxon>Eukaryota</taxon>
        <taxon>Metazoa</taxon>
        <taxon>Ecdysozoa</taxon>
        <taxon>Nematoda</taxon>
        <taxon>Chromadorea</taxon>
        <taxon>Rhabditida</taxon>
        <taxon>Rhabditina</taxon>
        <taxon>Rhabditomorpha</taxon>
        <taxon>Rhabditoidea</taxon>
        <taxon>Rhabditidae</taxon>
        <taxon>Mesorhabditinae</taxon>
        <taxon>Mesorhabditis</taxon>
    </lineage>
</organism>
<dbReference type="WBParaSite" id="MBELARI_LOCUS20446">
    <property type="protein sequence ID" value="MBELARI_LOCUS20446"/>
    <property type="gene ID" value="MBELARI_LOCUS20446"/>
</dbReference>
<dbReference type="InterPro" id="IPR016024">
    <property type="entry name" value="ARM-type_fold"/>
</dbReference>
<accession>A0AAF3F1S2</accession>
<dbReference type="InterPro" id="IPR011989">
    <property type="entry name" value="ARM-like"/>
</dbReference>
<protein>
    <submittedName>
        <fullName evidence="2">Uncharacterized protein</fullName>
    </submittedName>
</protein>
<dbReference type="SUPFAM" id="SSF48371">
    <property type="entry name" value="ARM repeat"/>
    <property type="match status" value="1"/>
</dbReference>
<reference evidence="2" key="1">
    <citation type="submission" date="2024-02" db="UniProtKB">
        <authorList>
            <consortium name="WormBaseParasite"/>
        </authorList>
    </citation>
    <scope>IDENTIFICATION</scope>
</reference>
<dbReference type="Gene3D" id="1.25.10.10">
    <property type="entry name" value="Leucine-rich Repeat Variant"/>
    <property type="match status" value="1"/>
</dbReference>